<dbReference type="EMBL" id="JAGRRH010000016">
    <property type="protein sequence ID" value="KAG7354872.1"/>
    <property type="molecule type" value="Genomic_DNA"/>
</dbReference>
<evidence type="ECO:0000313" key="2">
    <source>
        <dbReference type="EMBL" id="KAG7354872.1"/>
    </source>
</evidence>
<feature type="region of interest" description="Disordered" evidence="1">
    <location>
        <begin position="1"/>
        <end position="43"/>
    </location>
</feature>
<proteinExistence type="predicted"/>
<comment type="caution">
    <text evidence="2">The sequence shown here is derived from an EMBL/GenBank/DDBJ whole genome shotgun (WGS) entry which is preliminary data.</text>
</comment>
<protein>
    <submittedName>
        <fullName evidence="2">Uncharacterized protein</fullName>
    </submittedName>
</protein>
<organism evidence="2 3">
    <name type="scientific">Nitzschia inconspicua</name>
    <dbReference type="NCBI Taxonomy" id="303405"/>
    <lineage>
        <taxon>Eukaryota</taxon>
        <taxon>Sar</taxon>
        <taxon>Stramenopiles</taxon>
        <taxon>Ochrophyta</taxon>
        <taxon>Bacillariophyta</taxon>
        <taxon>Bacillariophyceae</taxon>
        <taxon>Bacillariophycidae</taxon>
        <taxon>Bacillariales</taxon>
        <taxon>Bacillariaceae</taxon>
        <taxon>Nitzschia</taxon>
    </lineage>
</organism>
<evidence type="ECO:0000256" key="1">
    <source>
        <dbReference type="SAM" id="MobiDB-lite"/>
    </source>
</evidence>
<name>A0A9K3L3N3_9STRA</name>
<feature type="compositionally biased region" description="Acidic residues" evidence="1">
    <location>
        <begin position="9"/>
        <end position="22"/>
    </location>
</feature>
<evidence type="ECO:0000313" key="3">
    <source>
        <dbReference type="Proteomes" id="UP000693970"/>
    </source>
</evidence>
<keyword evidence="3" id="KW-1185">Reference proteome</keyword>
<reference evidence="2" key="2">
    <citation type="submission" date="2021-04" db="EMBL/GenBank/DDBJ databases">
        <authorList>
            <person name="Podell S."/>
        </authorList>
    </citation>
    <scope>NUCLEOTIDE SEQUENCE</scope>
    <source>
        <strain evidence="2">Hildebrandi</strain>
    </source>
</reference>
<dbReference type="AlphaFoldDB" id="A0A9K3L3N3"/>
<sequence>MRVPNISYGEDDEESHDFDEVKDDPSSETSISSTKDGSKERSEVSARKETALFAGSATKILSSFEEIVQDKIAAVGSLALAATMYTANNNITLPFVALDSFQERAAVAKSLSEAIFIGMYPVVLNENRYEWEKFAQDHFYNICNEAIVYQSKKGNSPFSDGLNPSFKLERNLLHSTLELKLP</sequence>
<accession>A0A9K3L3N3</accession>
<gene>
    <name evidence="2" type="ORF">IV203_004228</name>
</gene>
<dbReference type="Proteomes" id="UP000693970">
    <property type="component" value="Unassembled WGS sequence"/>
</dbReference>
<reference evidence="2" key="1">
    <citation type="journal article" date="2021" name="Sci. Rep.">
        <title>Diploid genomic architecture of Nitzschia inconspicua, an elite biomass production diatom.</title>
        <authorList>
            <person name="Oliver A."/>
            <person name="Podell S."/>
            <person name="Pinowska A."/>
            <person name="Traller J.C."/>
            <person name="Smith S.R."/>
            <person name="McClure R."/>
            <person name="Beliaev A."/>
            <person name="Bohutskyi P."/>
            <person name="Hill E.A."/>
            <person name="Rabines A."/>
            <person name="Zheng H."/>
            <person name="Allen L.Z."/>
            <person name="Kuo A."/>
            <person name="Grigoriev I.V."/>
            <person name="Allen A.E."/>
            <person name="Hazlebeck D."/>
            <person name="Allen E.E."/>
        </authorList>
    </citation>
    <scope>NUCLEOTIDE SEQUENCE</scope>
    <source>
        <strain evidence="2">Hildebrandi</strain>
    </source>
</reference>